<dbReference type="InterPro" id="IPR010196">
    <property type="entry name" value="OSB_synthase_MenC1"/>
</dbReference>
<dbReference type="NCBIfam" id="NF002782">
    <property type="entry name" value="PRK02901.1"/>
    <property type="match status" value="1"/>
</dbReference>
<evidence type="ECO:0000259" key="5">
    <source>
        <dbReference type="SMART" id="SM00922"/>
    </source>
</evidence>
<feature type="active site" description="Proton acceptor" evidence="4">
    <location>
        <position position="210"/>
    </location>
</feature>
<keyword evidence="7" id="KW-1185">Reference proteome</keyword>
<evidence type="ECO:0000256" key="4">
    <source>
        <dbReference type="HAMAP-Rule" id="MF_00470"/>
    </source>
</evidence>
<sequence length="408" mass="43696">MSNEIDFDGARIFAIPMRARFRGITVREGMLIEGPFGWGEFCPFADYDDTVSASWLATTIEQCTLGWPEPVRARIPINCTVPAVGPERAYEVTAHSGCRTAKVKVADHPESLAEDLARVEAVRAALGPDGAIRVDANGVWDTDTAVSHIRQLDKAASGLEYVEQPCHTIEELAAVRRQVEVRIAADESIRRAEDPLRVAVAGAADIAVIKCTPLGGVRRSLQVAEAAGLPCVVSSALETSVGLAAQVALAAALPDLAFACGLGTLSLLDSDIVSGPDSLSAVDGYLPVPRTPPAPDLSLLDTYELADPEQSAWWRDRLTRVRAIHDTHHTGLPSRHERFAGHFAEGQVRSCRGRASIRRRAMPTSSHPVMQMAISASHGHTGPSDSRLVNSSGATTVAVPQESWCVPR</sequence>
<comment type="pathway">
    <text evidence="4">Quinol/quinone metabolism; menaquinone biosynthesis.</text>
</comment>
<dbReference type="InterPro" id="IPR036849">
    <property type="entry name" value="Enolase-like_C_sf"/>
</dbReference>
<dbReference type="CDD" id="cd03320">
    <property type="entry name" value="OSBS"/>
    <property type="match status" value="1"/>
</dbReference>
<evidence type="ECO:0000313" key="6">
    <source>
        <dbReference type="EMBL" id="TQJ01776.1"/>
    </source>
</evidence>
<dbReference type="Gene3D" id="3.20.20.120">
    <property type="entry name" value="Enolase-like C-terminal domain"/>
    <property type="match status" value="1"/>
</dbReference>
<feature type="binding site" evidence="4">
    <location>
        <position position="186"/>
    </location>
    <ligand>
        <name>Mg(2+)</name>
        <dbReference type="ChEBI" id="CHEBI:18420"/>
    </ligand>
</feature>
<feature type="domain" description="Mandelate racemase/muconate lactonizing enzyme C-terminal" evidence="5">
    <location>
        <begin position="86"/>
        <end position="182"/>
    </location>
</feature>
<keyword evidence="3 4" id="KW-0456">Lyase</keyword>
<dbReference type="EC" id="4.2.1.113" evidence="4"/>
<keyword evidence="4" id="KW-0474">Menaquinone biosynthesis</keyword>
<organism evidence="6 7">
    <name type="scientific">Amycolatopsis cihanbeyliensis</name>
    <dbReference type="NCBI Taxonomy" id="1128664"/>
    <lineage>
        <taxon>Bacteria</taxon>
        <taxon>Bacillati</taxon>
        <taxon>Actinomycetota</taxon>
        <taxon>Actinomycetes</taxon>
        <taxon>Pseudonocardiales</taxon>
        <taxon>Pseudonocardiaceae</taxon>
        <taxon>Amycolatopsis</taxon>
    </lineage>
</organism>
<dbReference type="Proteomes" id="UP000320876">
    <property type="component" value="Unassembled WGS sequence"/>
</dbReference>
<keyword evidence="1 4" id="KW-0479">Metal-binding</keyword>
<dbReference type="SFLD" id="SFLDF00009">
    <property type="entry name" value="o-succinylbenzoate_synthase"/>
    <property type="match status" value="1"/>
</dbReference>
<dbReference type="InterPro" id="IPR029065">
    <property type="entry name" value="Enolase_C-like"/>
</dbReference>
<comment type="similarity">
    <text evidence="4">Belongs to the mandelate racemase/muconate lactonizing enzyme family. MenC type 1 subfamily.</text>
</comment>
<dbReference type="SFLD" id="SFLDG00180">
    <property type="entry name" value="muconate_cycloisomerase"/>
    <property type="match status" value="1"/>
</dbReference>
<dbReference type="Pfam" id="PF18374">
    <property type="entry name" value="Enolase_like_N"/>
    <property type="match status" value="1"/>
</dbReference>
<comment type="function">
    <text evidence="4">Converts 2-succinyl-6-hydroxy-2,4-cyclohexadiene-1-carboxylate (SHCHC) to 2-succinylbenzoate (OSB).</text>
</comment>
<feature type="active site" description="Proton donor" evidence="4">
    <location>
        <position position="104"/>
    </location>
</feature>
<proteinExistence type="inferred from homology"/>
<protein>
    <recommendedName>
        <fullName evidence="4">o-succinylbenzoate synthase</fullName>
        <shortName evidence="4">OSB synthase</shortName>
        <shortName evidence="4">OSBS</shortName>
        <ecNumber evidence="4">4.2.1.113</ecNumber>
    </recommendedName>
    <alternativeName>
        <fullName evidence="4">4-(2'-carboxyphenyl)-4-oxybutyric acid synthase</fullName>
    </alternativeName>
    <alternativeName>
        <fullName evidence="4">o-succinylbenzoic acid synthase</fullName>
    </alternativeName>
</protein>
<dbReference type="PANTHER" id="PTHR48073:SF2">
    <property type="entry name" value="O-SUCCINYLBENZOATE SYNTHASE"/>
    <property type="match status" value="1"/>
</dbReference>
<evidence type="ECO:0000256" key="3">
    <source>
        <dbReference type="ARBA" id="ARBA00023239"/>
    </source>
</evidence>
<dbReference type="InterPro" id="IPR013342">
    <property type="entry name" value="Mandelate_racemase_C"/>
</dbReference>
<comment type="catalytic activity">
    <reaction evidence="4">
        <text>(1R,6R)-6-hydroxy-2-succinyl-cyclohexa-2,4-diene-1-carboxylate = 2-succinylbenzoate + H2O</text>
        <dbReference type="Rhea" id="RHEA:10196"/>
        <dbReference type="ChEBI" id="CHEBI:15377"/>
        <dbReference type="ChEBI" id="CHEBI:18325"/>
        <dbReference type="ChEBI" id="CHEBI:58689"/>
        <dbReference type="EC" id="4.2.1.113"/>
    </reaction>
</comment>
<feature type="binding site" evidence="4">
    <location>
        <position position="163"/>
    </location>
    <ligand>
        <name>Mg(2+)</name>
        <dbReference type="ChEBI" id="CHEBI:18420"/>
    </ligand>
</feature>
<dbReference type="AlphaFoldDB" id="A0A542DFD9"/>
<feature type="binding site" evidence="4">
    <location>
        <position position="135"/>
    </location>
    <ligand>
        <name>Mg(2+)</name>
        <dbReference type="ChEBI" id="CHEBI:18420"/>
    </ligand>
</feature>
<evidence type="ECO:0000256" key="1">
    <source>
        <dbReference type="ARBA" id="ARBA00022723"/>
    </source>
</evidence>
<gene>
    <name evidence="4" type="primary">menC</name>
    <name evidence="6" type="ORF">FB471_1491</name>
</gene>
<dbReference type="PANTHER" id="PTHR48073">
    <property type="entry name" value="O-SUCCINYLBENZOATE SYNTHASE-RELATED"/>
    <property type="match status" value="1"/>
</dbReference>
<evidence type="ECO:0000256" key="2">
    <source>
        <dbReference type="ARBA" id="ARBA00022842"/>
    </source>
</evidence>
<reference evidence="6 7" key="1">
    <citation type="submission" date="2019-06" db="EMBL/GenBank/DDBJ databases">
        <title>Sequencing the genomes of 1000 actinobacteria strains.</title>
        <authorList>
            <person name="Klenk H.-P."/>
        </authorList>
    </citation>
    <scope>NUCLEOTIDE SEQUENCE [LARGE SCALE GENOMIC DNA]</scope>
    <source>
        <strain evidence="6 7">DSM 45679</strain>
    </source>
</reference>
<comment type="caution">
    <text evidence="6">The sequence shown here is derived from an EMBL/GenBank/DDBJ whole genome shotgun (WGS) entry which is preliminary data.</text>
</comment>
<dbReference type="GO" id="GO:0043748">
    <property type="term" value="F:O-succinylbenzoate synthase activity"/>
    <property type="evidence" value="ECO:0007669"/>
    <property type="project" value="UniProtKB-EC"/>
</dbReference>
<evidence type="ECO:0000313" key="7">
    <source>
        <dbReference type="Proteomes" id="UP000320876"/>
    </source>
</evidence>
<dbReference type="GO" id="GO:0000287">
    <property type="term" value="F:magnesium ion binding"/>
    <property type="evidence" value="ECO:0007669"/>
    <property type="project" value="UniProtKB-UniRule"/>
</dbReference>
<dbReference type="UniPathway" id="UPA01057">
    <property type="reaction ID" value="UER00165"/>
</dbReference>
<dbReference type="HAMAP" id="MF_00470">
    <property type="entry name" value="MenC_1"/>
    <property type="match status" value="1"/>
</dbReference>
<dbReference type="Pfam" id="PF13378">
    <property type="entry name" value="MR_MLE_C"/>
    <property type="match status" value="1"/>
</dbReference>
<dbReference type="SUPFAM" id="SSF51604">
    <property type="entry name" value="Enolase C-terminal domain-like"/>
    <property type="match status" value="1"/>
</dbReference>
<dbReference type="SMART" id="SM00922">
    <property type="entry name" value="MR_MLE"/>
    <property type="match status" value="1"/>
</dbReference>
<accession>A0A542DFD9</accession>
<dbReference type="EMBL" id="VFML01000001">
    <property type="protein sequence ID" value="TQJ01776.1"/>
    <property type="molecule type" value="Genomic_DNA"/>
</dbReference>
<keyword evidence="2 4" id="KW-0460">Magnesium</keyword>
<dbReference type="GO" id="GO:0009234">
    <property type="term" value="P:menaquinone biosynthetic process"/>
    <property type="evidence" value="ECO:0007669"/>
    <property type="project" value="UniProtKB-UniRule"/>
</dbReference>
<dbReference type="SFLD" id="SFLDS00001">
    <property type="entry name" value="Enolase"/>
    <property type="match status" value="1"/>
</dbReference>
<dbReference type="UniPathway" id="UPA00079"/>
<comment type="pathway">
    <text evidence="4">Quinol/quinone metabolism; 1,4-dihydroxy-2-naphthoate biosynthesis; 1,4-dihydroxy-2-naphthoate from chorismate: step 4/7.</text>
</comment>
<name>A0A542DFD9_AMYCI</name>
<comment type="cofactor">
    <cofactor evidence="4">
        <name>a divalent metal cation</name>
        <dbReference type="ChEBI" id="CHEBI:60240"/>
    </cofactor>
</comment>